<evidence type="ECO:0000256" key="1">
    <source>
        <dbReference type="SAM" id="MobiDB-lite"/>
    </source>
</evidence>
<gene>
    <name evidence="2" type="ORF">EW145_g3270</name>
</gene>
<comment type="caution">
    <text evidence="2">The sequence shown here is derived from an EMBL/GenBank/DDBJ whole genome shotgun (WGS) entry which is preliminary data.</text>
</comment>
<dbReference type="OrthoDB" id="5595695at2759"/>
<dbReference type="EMBL" id="SGPK01000135">
    <property type="protein sequence ID" value="THH07597.1"/>
    <property type="molecule type" value="Genomic_DNA"/>
</dbReference>
<keyword evidence="3" id="KW-1185">Reference proteome</keyword>
<evidence type="ECO:0008006" key="4">
    <source>
        <dbReference type="Google" id="ProtNLM"/>
    </source>
</evidence>
<evidence type="ECO:0000313" key="2">
    <source>
        <dbReference type="EMBL" id="THH07597.1"/>
    </source>
</evidence>
<reference evidence="2 3" key="1">
    <citation type="submission" date="2019-02" db="EMBL/GenBank/DDBJ databases">
        <title>Genome sequencing of the rare red list fungi Phellinidium pouzarii.</title>
        <authorList>
            <person name="Buettner E."/>
            <person name="Kellner H."/>
        </authorList>
    </citation>
    <scope>NUCLEOTIDE SEQUENCE [LARGE SCALE GENOMIC DNA]</scope>
    <source>
        <strain evidence="2 3">DSM 108285</strain>
    </source>
</reference>
<evidence type="ECO:0000313" key="3">
    <source>
        <dbReference type="Proteomes" id="UP000308199"/>
    </source>
</evidence>
<proteinExistence type="predicted"/>
<name>A0A4S4L882_9AGAM</name>
<accession>A0A4S4L882</accession>
<organism evidence="2 3">
    <name type="scientific">Phellinidium pouzarii</name>
    <dbReference type="NCBI Taxonomy" id="167371"/>
    <lineage>
        <taxon>Eukaryota</taxon>
        <taxon>Fungi</taxon>
        <taxon>Dikarya</taxon>
        <taxon>Basidiomycota</taxon>
        <taxon>Agaricomycotina</taxon>
        <taxon>Agaricomycetes</taxon>
        <taxon>Hymenochaetales</taxon>
        <taxon>Hymenochaetaceae</taxon>
        <taxon>Phellinidium</taxon>
    </lineage>
</organism>
<sequence length="712" mass="79332">MSLSALAPELIQHIAYHAAADYPGPPAALAALQCTCRALHAALDPANAPYLHARIFRAKFDHAAPARRLGSHVRRASVQAVELRRRCALLRRVRSKDVHGPHVHHDLWYAYLMMLENDGRNARQLVLWANVFEFALVFLKERMYEGCETNNGWPLETESTALSVWLLWLASDEESICNEPVDVRNFIIDALQPFVVAPFKYQPLLIPDAHYMLPLMGSPTTNPPSFIATQHGPFPIYRPLQSAPRLMHFGVSLTVCAPPLTPAALLCVHTRLQVSTMQPPSRLPERRSMLPPNVYGVTLEDYEEVNTNTLTKCVSWGSERHLVSFLDDDNDDDVMEVDGDSSVSITMGRVPPASVQHGYEWMRITNCFDPWLDLCLKVRAFTPGMLNGLWSGRLFVFDGRQHAEISQHSTIHSRLARRLADSCHHTPDKATSNLGYGTATDAGAFPAAYQMPIFMRLREHHCMPEALPTRCAIDAHKDADVDGLGRAWFAPECEFEERDGELHILDTLIDEETIYETYEPGRPNSHVAAGGCVKCNPDADIGRGISLQSPHSLRSVQSNQRSRSSCPSASTSTYSTSFDDAAESRLSYPTHPSYAWNTIFPAPSDADLEIEELFRKNGVDHPEVDASEEGSGDEEGWVDDVADGCVTDIVITGETDFDHGRAWGFYKFIGRIRDADGLVILLRFPVSVHSQYNPGLYPSDLHPPFLSSLRAS</sequence>
<feature type="region of interest" description="Disordered" evidence="1">
    <location>
        <begin position="551"/>
        <end position="575"/>
    </location>
</feature>
<protein>
    <recommendedName>
        <fullName evidence="4">F-box domain-containing protein</fullName>
    </recommendedName>
</protein>
<feature type="compositionally biased region" description="Low complexity" evidence="1">
    <location>
        <begin position="552"/>
        <end position="575"/>
    </location>
</feature>
<dbReference type="Proteomes" id="UP000308199">
    <property type="component" value="Unassembled WGS sequence"/>
</dbReference>
<dbReference type="AlphaFoldDB" id="A0A4S4L882"/>